<gene>
    <name evidence="6" type="ORF">BJG93_19255</name>
</gene>
<keyword evidence="3 4" id="KW-0472">Membrane</keyword>
<dbReference type="InterPro" id="IPR036259">
    <property type="entry name" value="MFS_trans_sf"/>
</dbReference>
<reference evidence="6" key="1">
    <citation type="submission" date="2016-09" db="EMBL/GenBank/DDBJ databases">
        <title>The Complete Genome of Burkholderia sprentiae wsm5005.</title>
        <authorList>
            <person name="De Meyer S."/>
            <person name="Wang P."/>
            <person name="Terpolilli J."/>
        </authorList>
    </citation>
    <scope>NUCLEOTIDE SEQUENCE [LARGE SCALE GENOMIC DNA]</scope>
    <source>
        <strain evidence="6">WSM5005</strain>
    </source>
</reference>
<dbReference type="AlphaFoldDB" id="A0A1I9YMT0"/>
<dbReference type="EMBL" id="CP017562">
    <property type="protein sequence ID" value="APA87613.1"/>
    <property type="molecule type" value="Genomic_DNA"/>
</dbReference>
<dbReference type="GO" id="GO:0022857">
    <property type="term" value="F:transmembrane transporter activity"/>
    <property type="evidence" value="ECO:0007669"/>
    <property type="project" value="InterPro"/>
</dbReference>
<dbReference type="SUPFAM" id="SSF103473">
    <property type="entry name" value="MFS general substrate transporter"/>
    <property type="match status" value="1"/>
</dbReference>
<organism evidence="6">
    <name type="scientific">Paraburkholderia sprentiae WSM5005</name>
    <dbReference type="NCBI Taxonomy" id="754502"/>
    <lineage>
        <taxon>Bacteria</taxon>
        <taxon>Pseudomonadati</taxon>
        <taxon>Pseudomonadota</taxon>
        <taxon>Betaproteobacteria</taxon>
        <taxon>Burkholderiales</taxon>
        <taxon>Burkholderiaceae</taxon>
        <taxon>Paraburkholderia</taxon>
    </lineage>
</organism>
<dbReference type="Pfam" id="PF07690">
    <property type="entry name" value="MFS_1"/>
    <property type="match status" value="1"/>
</dbReference>
<evidence type="ECO:0000256" key="3">
    <source>
        <dbReference type="ARBA" id="ARBA00023136"/>
    </source>
</evidence>
<dbReference type="RefSeq" id="WP_027195036.1">
    <property type="nucleotide sequence ID" value="NZ_CP017562.2"/>
</dbReference>
<feature type="transmembrane region" description="Helical" evidence="4">
    <location>
        <begin position="39"/>
        <end position="72"/>
    </location>
</feature>
<evidence type="ECO:0000313" key="6">
    <source>
        <dbReference type="EMBL" id="APA87613.1"/>
    </source>
</evidence>
<feature type="transmembrane region" description="Helical" evidence="4">
    <location>
        <begin position="12"/>
        <end position="33"/>
    </location>
</feature>
<dbReference type="InterPro" id="IPR011701">
    <property type="entry name" value="MFS"/>
</dbReference>
<accession>A0A1I9YMT0</accession>
<evidence type="ECO:0000259" key="5">
    <source>
        <dbReference type="PROSITE" id="PS50850"/>
    </source>
</evidence>
<name>A0A1I9YMT0_9BURK</name>
<feature type="domain" description="Major facilitator superfamily (MFS) profile" evidence="5">
    <location>
        <begin position="1"/>
        <end position="101"/>
    </location>
</feature>
<protein>
    <recommendedName>
        <fullName evidence="5">Major facilitator superfamily (MFS) profile domain-containing protein</fullName>
    </recommendedName>
</protein>
<dbReference type="PROSITE" id="PS50850">
    <property type="entry name" value="MFS"/>
    <property type="match status" value="1"/>
</dbReference>
<evidence type="ECO:0000256" key="4">
    <source>
        <dbReference type="SAM" id="Phobius"/>
    </source>
</evidence>
<evidence type="ECO:0000256" key="1">
    <source>
        <dbReference type="ARBA" id="ARBA00022692"/>
    </source>
</evidence>
<proteinExistence type="predicted"/>
<keyword evidence="1 4" id="KW-0812">Transmembrane</keyword>
<keyword evidence="2 4" id="KW-1133">Transmembrane helix</keyword>
<dbReference type="Gene3D" id="1.20.1250.20">
    <property type="entry name" value="MFS general substrate transporter like domains"/>
    <property type="match status" value="1"/>
</dbReference>
<evidence type="ECO:0000256" key="2">
    <source>
        <dbReference type="ARBA" id="ARBA00022989"/>
    </source>
</evidence>
<dbReference type="STRING" id="754502.BJG93_19255"/>
<dbReference type="InterPro" id="IPR020846">
    <property type="entry name" value="MFS_dom"/>
</dbReference>
<sequence length="101" mass="11239">MREFALTSVERGGLNSAVFWSYGLVQMPMGWIVDRYGVKWPYAICFVLWCVAAAATGMVTTLAALVVMRLLIGVAEYDRQPRLPVTSSNNSSTDKRCGRIF</sequence>